<dbReference type="Proteomes" id="UP000478417">
    <property type="component" value="Unassembled WGS sequence"/>
</dbReference>
<dbReference type="EMBL" id="JAAGNX010000002">
    <property type="protein sequence ID" value="NDV62158.1"/>
    <property type="molecule type" value="Genomic_DNA"/>
</dbReference>
<evidence type="ECO:0000256" key="1">
    <source>
        <dbReference type="ARBA" id="ARBA00004141"/>
    </source>
</evidence>
<evidence type="ECO:0000256" key="3">
    <source>
        <dbReference type="ARBA" id="ARBA00022989"/>
    </source>
</evidence>
<evidence type="ECO:0000256" key="2">
    <source>
        <dbReference type="ARBA" id="ARBA00022692"/>
    </source>
</evidence>
<comment type="caution">
    <text evidence="7">The sequence shown here is derived from an EMBL/GenBank/DDBJ whole genome shotgun (WGS) entry which is preliminary data.</text>
</comment>
<sequence>MSLLIGLIITAFVLFFFEIFLPGGVLAVLGGILLLAASAVAYTEFGLIWAITILFLGLVGALLMFFIEIRVLSKTRFGRQLSLQSSISAKLNPRADEKLVGQEGVTLTILAPSGKVEIEGKAYTASALDGYLEKGAFIRVVRTETFKLIVEKK</sequence>
<dbReference type="InterPro" id="IPR052165">
    <property type="entry name" value="Membrane_assoc_protease"/>
</dbReference>
<dbReference type="PANTHER" id="PTHR33507">
    <property type="entry name" value="INNER MEMBRANE PROTEIN YBBJ"/>
    <property type="match status" value="1"/>
</dbReference>
<organism evidence="7 8">
    <name type="scientific">Oceanipulchritudo coccoides</name>
    <dbReference type="NCBI Taxonomy" id="2706888"/>
    <lineage>
        <taxon>Bacteria</taxon>
        <taxon>Pseudomonadati</taxon>
        <taxon>Verrucomicrobiota</taxon>
        <taxon>Opitutia</taxon>
        <taxon>Puniceicoccales</taxon>
        <taxon>Oceanipulchritudinaceae</taxon>
        <taxon>Oceanipulchritudo</taxon>
    </lineage>
</organism>
<reference evidence="7 8" key="1">
    <citation type="submission" date="2020-02" db="EMBL/GenBank/DDBJ databases">
        <title>Albibacoteraceae fam. nov., the first described family within the subdivision 4 Verrucomicrobia.</title>
        <authorList>
            <person name="Xi F."/>
        </authorList>
    </citation>
    <scope>NUCLEOTIDE SEQUENCE [LARGE SCALE GENOMIC DNA]</scope>
    <source>
        <strain evidence="7 8">CK1056</strain>
    </source>
</reference>
<protein>
    <recommendedName>
        <fullName evidence="6">NfeD-like C-terminal domain-containing protein</fullName>
    </recommendedName>
</protein>
<evidence type="ECO:0000313" key="8">
    <source>
        <dbReference type="Proteomes" id="UP000478417"/>
    </source>
</evidence>
<dbReference type="Pfam" id="PF01957">
    <property type="entry name" value="NfeD"/>
    <property type="match status" value="1"/>
</dbReference>
<dbReference type="PANTHER" id="PTHR33507:SF3">
    <property type="entry name" value="INNER MEMBRANE PROTEIN YBBJ"/>
    <property type="match status" value="1"/>
</dbReference>
<proteinExistence type="predicted"/>
<feature type="domain" description="NfeD-like C-terminal" evidence="6">
    <location>
        <begin position="97"/>
        <end position="152"/>
    </location>
</feature>
<dbReference type="AlphaFoldDB" id="A0A6B2LZR2"/>
<keyword evidence="4 5" id="KW-0472">Membrane</keyword>
<dbReference type="RefSeq" id="WP_163963819.1">
    <property type="nucleotide sequence ID" value="NZ_JAAGNX010000002.1"/>
</dbReference>
<gene>
    <name evidence="7" type="ORF">G0Q06_06840</name>
</gene>
<keyword evidence="8" id="KW-1185">Reference proteome</keyword>
<dbReference type="InterPro" id="IPR012340">
    <property type="entry name" value="NA-bd_OB-fold"/>
</dbReference>
<name>A0A6B2LZR2_9BACT</name>
<feature type="transmembrane region" description="Helical" evidence="5">
    <location>
        <begin position="46"/>
        <end position="67"/>
    </location>
</feature>
<comment type="subcellular location">
    <subcellularLocation>
        <location evidence="1">Membrane</location>
        <topology evidence="1">Multi-pass membrane protein</topology>
    </subcellularLocation>
</comment>
<accession>A0A6B2LZR2</accession>
<evidence type="ECO:0000313" key="7">
    <source>
        <dbReference type="EMBL" id="NDV62158.1"/>
    </source>
</evidence>
<keyword evidence="2 5" id="KW-0812">Transmembrane</keyword>
<evidence type="ECO:0000256" key="5">
    <source>
        <dbReference type="SAM" id="Phobius"/>
    </source>
</evidence>
<evidence type="ECO:0000256" key="4">
    <source>
        <dbReference type="ARBA" id="ARBA00023136"/>
    </source>
</evidence>
<dbReference type="InterPro" id="IPR002810">
    <property type="entry name" value="NfeD-like_C"/>
</dbReference>
<dbReference type="Gene3D" id="2.40.50.140">
    <property type="entry name" value="Nucleic acid-binding proteins"/>
    <property type="match status" value="1"/>
</dbReference>
<keyword evidence="3 5" id="KW-1133">Transmembrane helix</keyword>
<evidence type="ECO:0000259" key="6">
    <source>
        <dbReference type="Pfam" id="PF01957"/>
    </source>
</evidence>
<feature type="transmembrane region" description="Helical" evidence="5">
    <location>
        <begin position="7"/>
        <end position="40"/>
    </location>
</feature>
<dbReference type="SUPFAM" id="SSF141322">
    <property type="entry name" value="NfeD domain-like"/>
    <property type="match status" value="1"/>
</dbReference>
<dbReference type="GO" id="GO:0005886">
    <property type="term" value="C:plasma membrane"/>
    <property type="evidence" value="ECO:0007669"/>
    <property type="project" value="TreeGrafter"/>
</dbReference>